<dbReference type="InterPro" id="IPR045162">
    <property type="entry name" value="Vps15-like"/>
</dbReference>
<keyword evidence="6" id="KW-0547">Nucleotide-binding</keyword>
<dbReference type="PROSITE" id="PS50082">
    <property type="entry name" value="WD_REPEATS_2"/>
    <property type="match status" value="2"/>
</dbReference>
<evidence type="ECO:0000256" key="11">
    <source>
        <dbReference type="SAM" id="MobiDB-lite"/>
    </source>
</evidence>
<dbReference type="GO" id="GO:0034272">
    <property type="term" value="C:phosphatidylinositol 3-kinase complex, class III, type II"/>
    <property type="evidence" value="ECO:0007669"/>
    <property type="project" value="TreeGrafter"/>
</dbReference>
<feature type="compositionally biased region" description="Polar residues" evidence="11">
    <location>
        <begin position="994"/>
        <end position="1011"/>
    </location>
</feature>
<feature type="region of interest" description="Disordered" evidence="11">
    <location>
        <begin position="871"/>
        <end position="905"/>
    </location>
</feature>
<dbReference type="InterPro" id="IPR036322">
    <property type="entry name" value="WD40_repeat_dom_sf"/>
</dbReference>
<evidence type="ECO:0000256" key="7">
    <source>
        <dbReference type="ARBA" id="ARBA00022777"/>
    </source>
</evidence>
<dbReference type="SUPFAM" id="SSF48371">
    <property type="entry name" value="ARM repeat"/>
    <property type="match status" value="1"/>
</dbReference>
<keyword evidence="3 10" id="KW-0853">WD repeat</keyword>
<dbReference type="InterPro" id="IPR021133">
    <property type="entry name" value="HEAT_type_2"/>
</dbReference>
<keyword evidence="7" id="KW-0418">Kinase</keyword>
<dbReference type="Pfam" id="PF22956">
    <property type="entry name" value="VPS15-like_hel"/>
    <property type="match status" value="1"/>
</dbReference>
<evidence type="ECO:0000313" key="13">
    <source>
        <dbReference type="EMBL" id="KAK3174486.1"/>
    </source>
</evidence>
<keyword evidence="4" id="KW-0808">Transferase</keyword>
<dbReference type="PANTHER" id="PTHR17583:SF0">
    <property type="entry name" value="PHOSPHOINOSITIDE 3-KINASE REGULATORY SUBUNIT 4"/>
    <property type="match status" value="1"/>
</dbReference>
<feature type="repeat" description="WD" evidence="10">
    <location>
        <begin position="1458"/>
        <end position="1481"/>
    </location>
</feature>
<dbReference type="EC" id="2.7.11.1" evidence="1"/>
<dbReference type="InterPro" id="IPR016024">
    <property type="entry name" value="ARM-type_fold"/>
</dbReference>
<feature type="compositionally biased region" description="Polar residues" evidence="11">
    <location>
        <begin position="1034"/>
        <end position="1045"/>
    </location>
</feature>
<dbReference type="SUPFAM" id="SSF56112">
    <property type="entry name" value="Protein kinase-like (PK-like)"/>
    <property type="match status" value="1"/>
</dbReference>
<feature type="compositionally biased region" description="Polar residues" evidence="11">
    <location>
        <begin position="781"/>
        <end position="793"/>
    </location>
</feature>
<dbReference type="PROSITE" id="PS50294">
    <property type="entry name" value="WD_REPEATS_REGION"/>
    <property type="match status" value="1"/>
</dbReference>
<evidence type="ECO:0000256" key="8">
    <source>
        <dbReference type="ARBA" id="ARBA00022840"/>
    </source>
</evidence>
<feature type="region of interest" description="Disordered" evidence="11">
    <location>
        <begin position="941"/>
        <end position="1086"/>
    </location>
</feature>
<dbReference type="SMART" id="SM00220">
    <property type="entry name" value="S_TKc"/>
    <property type="match status" value="1"/>
</dbReference>
<feature type="compositionally biased region" description="Basic and acidic residues" evidence="11">
    <location>
        <begin position="971"/>
        <end position="988"/>
    </location>
</feature>
<feature type="compositionally biased region" description="Low complexity" evidence="11">
    <location>
        <begin position="955"/>
        <end position="969"/>
    </location>
</feature>
<dbReference type="EMBL" id="JASNWA010000006">
    <property type="protein sequence ID" value="KAK3174486.1"/>
    <property type="molecule type" value="Genomic_DNA"/>
</dbReference>
<dbReference type="PROSITE" id="PS50011">
    <property type="entry name" value="PROTEIN_KINASE_DOM"/>
    <property type="match status" value="1"/>
</dbReference>
<feature type="region of interest" description="Disordered" evidence="11">
    <location>
        <begin position="1512"/>
        <end position="1538"/>
    </location>
</feature>
<dbReference type="SMART" id="SM00320">
    <property type="entry name" value="WD40"/>
    <property type="match status" value="4"/>
</dbReference>
<feature type="domain" description="Protein kinase" evidence="12">
    <location>
        <begin position="25"/>
        <end position="305"/>
    </location>
</feature>
<dbReference type="InterPro" id="IPR008271">
    <property type="entry name" value="Ser/Thr_kinase_AS"/>
</dbReference>
<dbReference type="Pfam" id="PF00069">
    <property type="entry name" value="Pkinase"/>
    <property type="match status" value="1"/>
</dbReference>
<dbReference type="GO" id="GO:0004674">
    <property type="term" value="F:protein serine/threonine kinase activity"/>
    <property type="evidence" value="ECO:0007669"/>
    <property type="project" value="UniProtKB-KW"/>
</dbReference>
<evidence type="ECO:0000256" key="5">
    <source>
        <dbReference type="ARBA" id="ARBA00022737"/>
    </source>
</evidence>
<evidence type="ECO:0000256" key="3">
    <source>
        <dbReference type="ARBA" id="ARBA00022574"/>
    </source>
</evidence>
<feature type="repeat" description="HEAT" evidence="9">
    <location>
        <begin position="437"/>
        <end position="468"/>
    </location>
</feature>
<accession>A0AAD9ZA84</accession>
<dbReference type="GO" id="GO:0034271">
    <property type="term" value="C:phosphatidylinositol 3-kinase complex, class III, type I"/>
    <property type="evidence" value="ECO:0007669"/>
    <property type="project" value="TreeGrafter"/>
</dbReference>
<dbReference type="InterPro" id="IPR015943">
    <property type="entry name" value="WD40/YVTN_repeat-like_dom_sf"/>
</dbReference>
<evidence type="ECO:0000256" key="6">
    <source>
        <dbReference type="ARBA" id="ARBA00022741"/>
    </source>
</evidence>
<dbReference type="Proteomes" id="UP001276659">
    <property type="component" value="Unassembled WGS sequence"/>
</dbReference>
<dbReference type="GO" id="GO:0071561">
    <property type="term" value="C:nucleus-vacuole junction"/>
    <property type="evidence" value="ECO:0007669"/>
    <property type="project" value="TreeGrafter"/>
</dbReference>
<dbReference type="FunFam" id="1.10.510.10:FF:000497">
    <property type="entry name" value="Phosphoinositide 3-kinase regulatory subunit"/>
    <property type="match status" value="1"/>
</dbReference>
<evidence type="ECO:0000256" key="2">
    <source>
        <dbReference type="ARBA" id="ARBA00022527"/>
    </source>
</evidence>
<dbReference type="SUPFAM" id="SSF50978">
    <property type="entry name" value="WD40 repeat-like"/>
    <property type="match status" value="1"/>
</dbReference>
<dbReference type="Gene3D" id="2.130.10.10">
    <property type="entry name" value="YVTN repeat-like/Quinoprotein amine dehydrogenase"/>
    <property type="match status" value="2"/>
</dbReference>
<dbReference type="InterPro" id="IPR011989">
    <property type="entry name" value="ARM-like"/>
</dbReference>
<dbReference type="Gene3D" id="1.25.10.10">
    <property type="entry name" value="Leucine-rich Repeat Variant"/>
    <property type="match status" value="1"/>
</dbReference>
<gene>
    <name evidence="13" type="ORF">OEA41_001732</name>
</gene>
<organism evidence="13 14">
    <name type="scientific">Lepraria neglecta</name>
    <dbReference type="NCBI Taxonomy" id="209136"/>
    <lineage>
        <taxon>Eukaryota</taxon>
        <taxon>Fungi</taxon>
        <taxon>Dikarya</taxon>
        <taxon>Ascomycota</taxon>
        <taxon>Pezizomycotina</taxon>
        <taxon>Lecanoromycetes</taxon>
        <taxon>OSLEUM clade</taxon>
        <taxon>Lecanoromycetidae</taxon>
        <taxon>Lecanorales</taxon>
        <taxon>Lecanorineae</taxon>
        <taxon>Stereocaulaceae</taxon>
        <taxon>Lepraria</taxon>
    </lineage>
</organism>
<dbReference type="PROSITE" id="PS00108">
    <property type="entry name" value="PROTEIN_KINASE_ST"/>
    <property type="match status" value="1"/>
</dbReference>
<feature type="region of interest" description="Disordered" evidence="11">
    <location>
        <begin position="781"/>
        <end position="805"/>
    </location>
</feature>
<dbReference type="GO" id="GO:0005524">
    <property type="term" value="F:ATP binding"/>
    <property type="evidence" value="ECO:0007669"/>
    <property type="project" value="UniProtKB-KW"/>
</dbReference>
<dbReference type="CDD" id="cd13980">
    <property type="entry name" value="STKc_Vps15"/>
    <property type="match status" value="1"/>
</dbReference>
<protein>
    <recommendedName>
        <fullName evidence="1">non-specific serine/threonine protein kinase</fullName>
        <ecNumber evidence="1">2.7.11.1</ecNumber>
    </recommendedName>
</protein>
<dbReference type="GO" id="GO:0045324">
    <property type="term" value="P:late endosome to vacuole transport"/>
    <property type="evidence" value="ECO:0007669"/>
    <property type="project" value="InterPro"/>
</dbReference>
<name>A0AAD9ZA84_9LECA</name>
<evidence type="ECO:0000256" key="10">
    <source>
        <dbReference type="PROSITE-ProRule" id="PRU00221"/>
    </source>
</evidence>
<dbReference type="FunFam" id="2.130.10.10:FF:000652">
    <property type="entry name" value="Related to VPS15-ser/thr protein kinase"/>
    <property type="match status" value="1"/>
</dbReference>
<evidence type="ECO:0000259" key="12">
    <source>
        <dbReference type="PROSITE" id="PS50011"/>
    </source>
</evidence>
<dbReference type="GO" id="GO:0016236">
    <property type="term" value="P:macroautophagy"/>
    <property type="evidence" value="ECO:0007669"/>
    <property type="project" value="InterPro"/>
</dbReference>
<dbReference type="FunFam" id="1.25.10.10:FF:000342">
    <property type="entry name" value="Serine/threonine-protein kinase VPS15"/>
    <property type="match status" value="1"/>
</dbReference>
<keyword evidence="5" id="KW-0677">Repeat</keyword>
<evidence type="ECO:0000313" key="14">
    <source>
        <dbReference type="Proteomes" id="UP001276659"/>
    </source>
</evidence>
<dbReference type="InterPro" id="IPR055231">
    <property type="entry name" value="2AA_helical"/>
</dbReference>
<feature type="compositionally biased region" description="Low complexity" evidence="11">
    <location>
        <begin position="1514"/>
        <end position="1529"/>
    </location>
</feature>
<feature type="compositionally biased region" description="Basic and acidic residues" evidence="11">
    <location>
        <begin position="1057"/>
        <end position="1076"/>
    </location>
</feature>
<evidence type="ECO:0000256" key="4">
    <source>
        <dbReference type="ARBA" id="ARBA00022679"/>
    </source>
</evidence>
<comment type="caution">
    <text evidence="13">The sequence shown here is derived from an EMBL/GenBank/DDBJ whole genome shotgun (WGS) entry which is preliminary data.</text>
</comment>
<dbReference type="InterPro" id="IPR001680">
    <property type="entry name" value="WD40_rpt"/>
</dbReference>
<dbReference type="Gene3D" id="1.10.510.10">
    <property type="entry name" value="Transferase(Phosphotransferase) domain 1"/>
    <property type="match status" value="1"/>
</dbReference>
<feature type="repeat" description="WD" evidence="10">
    <location>
        <begin position="1148"/>
        <end position="1180"/>
    </location>
</feature>
<dbReference type="InterPro" id="IPR011009">
    <property type="entry name" value="Kinase-like_dom_sf"/>
</dbReference>
<evidence type="ECO:0000256" key="9">
    <source>
        <dbReference type="PROSITE-ProRule" id="PRU00103"/>
    </source>
</evidence>
<keyword evidence="14" id="KW-1185">Reference proteome</keyword>
<dbReference type="PANTHER" id="PTHR17583">
    <property type="entry name" value="PHOSPHOINOSITIDE 3-KINASE REGULATORY SUBUNIT 4"/>
    <property type="match status" value="1"/>
</dbReference>
<keyword evidence="2" id="KW-0723">Serine/threonine-protein kinase</keyword>
<dbReference type="GO" id="GO:0005770">
    <property type="term" value="C:late endosome"/>
    <property type="evidence" value="ECO:0007669"/>
    <property type="project" value="TreeGrafter"/>
</dbReference>
<dbReference type="InterPro" id="IPR000719">
    <property type="entry name" value="Prot_kinase_dom"/>
</dbReference>
<dbReference type="Pfam" id="PF00400">
    <property type="entry name" value="WD40"/>
    <property type="match status" value="2"/>
</dbReference>
<sequence>MGQTYSLATVSAGSAGIDVPELSDLTYEKSLGTARFMKSVRARNQHGLVVVKLVMKPYPSLDLGKYVRDIRSERDRLNDVPNALGYQRIFETSTNGYLVRQYFYSSLYDRMSTRPFLEHIEKKWLAYQLLCALRDSHARNVYHGDIKTENVLVTSWNWLYLTDYSSSFKKTYLPEDNPADFSYYFDNSGRRTCYLAPERFLGVGDKDDGRGVTWAMDVFSVGCVIAELFLEAPIFSLSQLYKYRKGEYDPQYGYISKIQDKDVRELVSHMIQLEPESRYSAEEYLNFWRRKAFPEYFYSFLHQYMGLITDPSSGRSPVLPETANFGEADDRIDRVFYDFDKISYFLGYENEMAQENTQADQSIASEGLIPVQVDIPNNRHEATTVGRRPVDDGSLIFLTLVVSSLRNTARSTARVRACDLMLAFAERITDEAKLDRVLPYVVALLNDRADIVKIAALRTLTQLLALITVVSPVNAYVYTEYIRPRLQQFIGGPGAKASPLLRATYASCLATLAHSSSRILDMLQALRADGSVPSVDPEAEDGAATDLTYQNSFDVAKQDLLEHFETHTKALLTDSDASVRRAFLGSVSSLCVFFGSSKANDVILSHLNTYLNDKNWILKCAFFQTIVGVATFVGGTSLEEFILPLMIQALTDPEEFVVEKVLSSFASMAELGLFQRSKTWEMVDIVARFMMHPNIWIREAAAHFVSASTRYLSTADLHCIVSPLVQPYLKSSITDYSEVGILDALKRPLHRNILEMAETWALKVEGGLFWKTIQQQRTFSFGSPEQTPPTISSKDLRPNALSKVPKNNEDEQWIKRLRNNNMSTDDEFKLLALREYIWRVAQKRPKVDPDSTFSPLNSKLSLKEMDVTPQTIFFETQRRKPKSRRRASGGEHRSTSAKSGRGSAPHTIADALLDASATIDDPLSQRKKLYANARKEWLSGKVQTQPIQADSRRGSSNLTSPLSTSPSVRLRSRDRAALTSDGETRRPSADIGENAQSDGTLTPTDSLRTGNGRNGSVKHKPSAINLLNRRDTSKTVAETSTTSANAFGKVDGPFSREPSEGRSNDKTTNMDEKRDSTNPYYAGHTYDGNDPSVLRLLDSLASENYPHDIHDFGPLITPVSSKRHLVRKSDAHGVEKPWRPEGTLIATFGEHHGPINRALPSPDHVFFITGSDDGTVKVWDTLRLERNLAHRSRQTHTHVEGAKVKCLCFVENTHTFVSGATDGSINVVKVDYTLVGDTSKYGRLKVVREYQLPQGEHAVWLEHSKLDTNSILLLATNTSKVIALDLRNMSVLYSFKNPVHHGTPTCFCVNYRHDWLLLGTSHGVLDLWDLRFRIRVKAWGLAGGTPIHRLLIHPFKTSAKRVCVAGGTGQAEITIWDLDKMECREVFRASVTKASSKDSLKAYEAWKVDDEKPEGMLGRFATAIDPSGGGNGTHDKGIRAIVVGVDAPDDKWEGKYGFFLTGGADKKLRFWDVTHPEASMVISGLDAEEDQPKFSTTHPTTSLTLHIERVPQQAPSAPNAAAGSSPAKKGAVKQPRSTVISAQQQQLLRSHLDTIMDVVLLESPVGMTVSVDRMGCVYVFQ</sequence>
<reference evidence="13" key="1">
    <citation type="submission" date="2022-11" db="EMBL/GenBank/DDBJ databases">
        <title>Chromosomal genome sequence assembly and mating type (MAT) locus characterization of the leprose asexual lichenized fungus Lepraria neglecta (Nyl.) Erichsen.</title>
        <authorList>
            <person name="Allen J.L."/>
            <person name="Pfeffer B."/>
        </authorList>
    </citation>
    <scope>NUCLEOTIDE SEQUENCE</scope>
    <source>
        <strain evidence="13">Allen 5258</strain>
    </source>
</reference>
<dbReference type="PROSITE" id="PS50077">
    <property type="entry name" value="HEAT_REPEAT"/>
    <property type="match status" value="1"/>
</dbReference>
<proteinExistence type="predicted"/>
<keyword evidence="8" id="KW-0067">ATP-binding</keyword>
<dbReference type="GO" id="GO:0006623">
    <property type="term" value="P:protein targeting to vacuole"/>
    <property type="evidence" value="ECO:0007669"/>
    <property type="project" value="TreeGrafter"/>
</dbReference>
<evidence type="ECO:0000256" key="1">
    <source>
        <dbReference type="ARBA" id="ARBA00012513"/>
    </source>
</evidence>